<keyword evidence="5" id="KW-1185">Reference proteome</keyword>
<reference evidence="4 5" key="1">
    <citation type="submission" date="2019-09" db="EMBL/GenBank/DDBJ databases">
        <authorList>
            <person name="Ou C."/>
        </authorList>
    </citation>
    <scope>NUCLEOTIDE SEQUENCE [LARGE SCALE GENOMIC DNA]</scope>
    <source>
        <strain evidence="4">S2</strain>
        <tissue evidence="4">Leaf</tissue>
    </source>
</reference>
<evidence type="ECO:0000313" key="4">
    <source>
        <dbReference type="EMBL" id="KAB2631962.1"/>
    </source>
</evidence>
<keyword evidence="4" id="KW-0808">Transferase</keyword>
<dbReference type="GO" id="GO:0008168">
    <property type="term" value="F:methyltransferase activity"/>
    <property type="evidence" value="ECO:0007669"/>
    <property type="project" value="UniProtKB-KW"/>
</dbReference>
<feature type="domain" description="DC1" evidence="3">
    <location>
        <begin position="172"/>
        <end position="228"/>
    </location>
</feature>
<dbReference type="EMBL" id="SMOL01000120">
    <property type="protein sequence ID" value="KAB2631962.1"/>
    <property type="molecule type" value="Genomic_DNA"/>
</dbReference>
<dbReference type="InterPro" id="IPR046349">
    <property type="entry name" value="C1-like_sf"/>
</dbReference>
<feature type="domain" description="DC1" evidence="3">
    <location>
        <begin position="114"/>
        <end position="162"/>
    </location>
</feature>
<evidence type="ECO:0000256" key="1">
    <source>
        <dbReference type="ARBA" id="ARBA00022737"/>
    </source>
</evidence>
<accession>A0A5N5I0N4</accession>
<comment type="caution">
    <text evidence="4">The sequence shown here is derived from an EMBL/GenBank/DDBJ whole genome shotgun (WGS) entry which is preliminary data.</text>
</comment>
<gene>
    <name evidence="4" type="ORF">D8674_028209</name>
</gene>
<dbReference type="OrthoDB" id="1909414at2759"/>
<reference evidence="5" key="2">
    <citation type="submission" date="2019-10" db="EMBL/GenBank/DDBJ databases">
        <title>A de novo genome assembly of a pear dwarfing rootstock.</title>
        <authorList>
            <person name="Wang F."/>
            <person name="Wang J."/>
            <person name="Li S."/>
            <person name="Zhang Y."/>
            <person name="Fang M."/>
            <person name="Ma L."/>
            <person name="Zhao Y."/>
            <person name="Jiang S."/>
        </authorList>
    </citation>
    <scope>NUCLEOTIDE SEQUENCE [LARGE SCALE GENOMIC DNA]</scope>
</reference>
<keyword evidence="4" id="KW-0489">Methyltransferase</keyword>
<dbReference type="AlphaFoldDB" id="A0A5N5I0N4"/>
<dbReference type="InterPro" id="IPR004146">
    <property type="entry name" value="DC1"/>
</dbReference>
<dbReference type="PANTHER" id="PTHR47841">
    <property type="entry name" value="DIACYLGLYCEROL KINASE THETA-LIKE-RELATED"/>
    <property type="match status" value="1"/>
</dbReference>
<dbReference type="PANTHER" id="PTHR47841:SF3">
    <property type="entry name" value="OS09G0492800 PROTEIN"/>
    <property type="match status" value="1"/>
</dbReference>
<evidence type="ECO:0000259" key="3">
    <source>
        <dbReference type="Pfam" id="PF03107"/>
    </source>
</evidence>
<feature type="compositionally biased region" description="Polar residues" evidence="2">
    <location>
        <begin position="20"/>
        <end position="38"/>
    </location>
</feature>
<evidence type="ECO:0000256" key="2">
    <source>
        <dbReference type="SAM" id="MobiDB-lite"/>
    </source>
</evidence>
<keyword evidence="1" id="KW-0677">Repeat</keyword>
<proteinExistence type="predicted"/>
<evidence type="ECO:0000313" key="5">
    <source>
        <dbReference type="Proteomes" id="UP000327157"/>
    </source>
</evidence>
<reference evidence="4 5" key="3">
    <citation type="submission" date="2019-11" db="EMBL/GenBank/DDBJ databases">
        <title>A de novo genome assembly of a pear dwarfing rootstock.</title>
        <authorList>
            <person name="Wang F."/>
            <person name="Wang J."/>
            <person name="Li S."/>
            <person name="Zhang Y."/>
            <person name="Fang M."/>
            <person name="Ma L."/>
            <person name="Zhao Y."/>
            <person name="Jiang S."/>
        </authorList>
    </citation>
    <scope>NUCLEOTIDE SEQUENCE [LARGE SCALE GENOMIC DNA]</scope>
    <source>
        <strain evidence="4">S2</strain>
        <tissue evidence="4">Leaf</tissue>
    </source>
</reference>
<dbReference type="GO" id="GO:0032259">
    <property type="term" value="P:methylation"/>
    <property type="evidence" value="ECO:0007669"/>
    <property type="project" value="UniProtKB-KW"/>
</dbReference>
<dbReference type="Proteomes" id="UP000327157">
    <property type="component" value="Chromosome 6"/>
</dbReference>
<feature type="region of interest" description="Disordered" evidence="2">
    <location>
        <begin position="1"/>
        <end position="38"/>
    </location>
</feature>
<feature type="domain" description="DC1" evidence="3">
    <location>
        <begin position="60"/>
        <end position="103"/>
    </location>
</feature>
<organism evidence="4 5">
    <name type="scientific">Pyrus ussuriensis x Pyrus communis</name>
    <dbReference type="NCBI Taxonomy" id="2448454"/>
    <lineage>
        <taxon>Eukaryota</taxon>
        <taxon>Viridiplantae</taxon>
        <taxon>Streptophyta</taxon>
        <taxon>Embryophyta</taxon>
        <taxon>Tracheophyta</taxon>
        <taxon>Spermatophyta</taxon>
        <taxon>Magnoliopsida</taxon>
        <taxon>eudicotyledons</taxon>
        <taxon>Gunneridae</taxon>
        <taxon>Pentapetalae</taxon>
        <taxon>rosids</taxon>
        <taxon>fabids</taxon>
        <taxon>Rosales</taxon>
        <taxon>Rosaceae</taxon>
        <taxon>Amygdaloideae</taxon>
        <taxon>Maleae</taxon>
        <taxon>Pyrus</taxon>
    </lineage>
</organism>
<name>A0A5N5I0N4_9ROSA</name>
<sequence>MMTSNKPPRKTTFLLKRSESTPPQSQPTNLDNIVPRNNKSPVLEFPTSQLIFGEERLHFGHPQHPLSQVIRPDLFTCAGCKEYGAGKRFICQPCEFRLHDFCALAPPALKNHPFHIQHQLVFYSKAVKGGIAQSKCDICHKPSKGYAFRCSACSFQMHPCCAMLSSEINLQTHPHTLRLLPAAAASGTGSSGGDFSARSFVCGECRRRRSGRVYHCTVCDYHLHAVCAKNMINGLQENGLKGREKPSVLGTAARLASQVVTEFVGGIIEGLGESVAEVLVQDIARSGRPNARRSSNSPD</sequence>
<dbReference type="Pfam" id="PF03107">
    <property type="entry name" value="C1_2"/>
    <property type="match status" value="3"/>
</dbReference>
<dbReference type="SUPFAM" id="SSF57889">
    <property type="entry name" value="Cysteine-rich domain"/>
    <property type="match status" value="1"/>
</dbReference>
<protein>
    <submittedName>
        <fullName evidence="4">Histone-lysine N-methyltransferase ATX3-like</fullName>
    </submittedName>
</protein>